<evidence type="ECO:0000259" key="1">
    <source>
        <dbReference type="PROSITE" id="PS50943"/>
    </source>
</evidence>
<keyword evidence="3" id="KW-1185">Reference proteome</keyword>
<dbReference type="SUPFAM" id="SSF47413">
    <property type="entry name" value="lambda repressor-like DNA-binding domains"/>
    <property type="match status" value="1"/>
</dbReference>
<dbReference type="SMART" id="SM00530">
    <property type="entry name" value="HTH_XRE"/>
    <property type="match status" value="1"/>
</dbReference>
<dbReference type="InterPro" id="IPR001387">
    <property type="entry name" value="Cro/C1-type_HTH"/>
</dbReference>
<dbReference type="Proteomes" id="UP000194012">
    <property type="component" value="Unassembled WGS sequence"/>
</dbReference>
<reference evidence="3" key="1">
    <citation type="submission" date="2017-03" db="EMBL/GenBank/DDBJ databases">
        <authorList>
            <person name="Rodrigo-Torres L."/>
            <person name="Arahal R.D."/>
            <person name="Lucena T."/>
        </authorList>
    </citation>
    <scope>NUCLEOTIDE SEQUENCE [LARGE SCALE GENOMIC DNA]</scope>
    <source>
        <strain evidence="3">CECT 8370</strain>
    </source>
</reference>
<dbReference type="OrthoDB" id="9803379at2"/>
<dbReference type="AlphaFoldDB" id="A0A1X6Y722"/>
<proteinExistence type="predicted"/>
<dbReference type="EMBL" id="FWFJ01000002">
    <property type="protein sequence ID" value="SLN12587.1"/>
    <property type="molecule type" value="Genomic_DNA"/>
</dbReference>
<evidence type="ECO:0000313" key="2">
    <source>
        <dbReference type="EMBL" id="SLN12587.1"/>
    </source>
</evidence>
<feature type="domain" description="HTH cro/C1-type" evidence="1">
    <location>
        <begin position="9"/>
        <end position="63"/>
    </location>
</feature>
<dbReference type="PROSITE" id="PS50943">
    <property type="entry name" value="HTH_CROC1"/>
    <property type="match status" value="1"/>
</dbReference>
<accession>A0A1X6Y722</accession>
<dbReference type="Pfam" id="PF01381">
    <property type="entry name" value="HTH_3"/>
    <property type="match status" value="1"/>
</dbReference>
<gene>
    <name evidence="2" type="ORF">ROG8370_00259</name>
</gene>
<sequence length="116" mass="13495">MTTQFALDVYLARIKSGYTQSDVAHLLDISRVTISRFERGNSEPSLQDILALSLVYGRSFESFFADKLRRRRQRLLKRLQNLQPLTQPTTKHANREANLQRLARRLEADLAIHDWA</sequence>
<dbReference type="InterPro" id="IPR010982">
    <property type="entry name" value="Lambda_DNA-bd_dom_sf"/>
</dbReference>
<protein>
    <submittedName>
        <fullName evidence="2">Transcriptional repressor DicA</fullName>
    </submittedName>
</protein>
<dbReference type="CDD" id="cd00093">
    <property type="entry name" value="HTH_XRE"/>
    <property type="match status" value="1"/>
</dbReference>
<name>A0A1X6Y722_9RHOB</name>
<evidence type="ECO:0000313" key="3">
    <source>
        <dbReference type="Proteomes" id="UP000194012"/>
    </source>
</evidence>
<dbReference type="Gene3D" id="1.10.260.40">
    <property type="entry name" value="lambda repressor-like DNA-binding domains"/>
    <property type="match status" value="1"/>
</dbReference>
<dbReference type="GO" id="GO:0003677">
    <property type="term" value="F:DNA binding"/>
    <property type="evidence" value="ECO:0007669"/>
    <property type="project" value="InterPro"/>
</dbReference>
<dbReference type="RefSeq" id="WP_085825290.1">
    <property type="nucleotide sequence ID" value="NZ_FWFJ01000002.1"/>
</dbReference>
<organism evidence="2 3">
    <name type="scientific">Roseovarius gaetbuli</name>
    <dbReference type="NCBI Taxonomy" id="1356575"/>
    <lineage>
        <taxon>Bacteria</taxon>
        <taxon>Pseudomonadati</taxon>
        <taxon>Pseudomonadota</taxon>
        <taxon>Alphaproteobacteria</taxon>
        <taxon>Rhodobacterales</taxon>
        <taxon>Roseobacteraceae</taxon>
        <taxon>Roseovarius</taxon>
    </lineage>
</organism>